<proteinExistence type="predicted"/>
<dbReference type="EMBL" id="JABXYJ010000015">
    <property type="protein sequence ID" value="NVO79426.1"/>
    <property type="molecule type" value="Genomic_DNA"/>
</dbReference>
<gene>
    <name evidence="1" type="ORF">HV832_16525</name>
</gene>
<name>A0A850QTV1_9BURK</name>
<evidence type="ECO:0000313" key="1">
    <source>
        <dbReference type="EMBL" id="NVO79426.1"/>
    </source>
</evidence>
<reference evidence="1 2" key="1">
    <citation type="submission" date="2020-06" db="EMBL/GenBank/DDBJ databases">
        <authorList>
            <person name="Qiu C."/>
            <person name="Liu Z."/>
        </authorList>
    </citation>
    <scope>NUCLEOTIDE SEQUENCE [LARGE SCALE GENOMIC DNA]</scope>
    <source>
        <strain evidence="1 2">EM 1</strain>
    </source>
</reference>
<feature type="non-terminal residue" evidence="1">
    <location>
        <position position="1"/>
    </location>
</feature>
<evidence type="ECO:0000313" key="2">
    <source>
        <dbReference type="Proteomes" id="UP000588051"/>
    </source>
</evidence>
<protein>
    <submittedName>
        <fullName evidence="1">Uncharacterized protein</fullName>
    </submittedName>
</protein>
<organism evidence="1 2">
    <name type="scientific">Undibacterium oligocarboniphilum</name>
    <dbReference type="NCBI Taxonomy" id="666702"/>
    <lineage>
        <taxon>Bacteria</taxon>
        <taxon>Pseudomonadati</taxon>
        <taxon>Pseudomonadota</taxon>
        <taxon>Betaproteobacteria</taxon>
        <taxon>Burkholderiales</taxon>
        <taxon>Oxalobacteraceae</taxon>
        <taxon>Undibacterium</taxon>
    </lineage>
</organism>
<dbReference type="SUPFAM" id="SSF55874">
    <property type="entry name" value="ATPase domain of HSP90 chaperone/DNA topoisomerase II/histidine kinase"/>
    <property type="match status" value="1"/>
</dbReference>
<dbReference type="AlphaFoldDB" id="A0A850QTV1"/>
<comment type="caution">
    <text evidence="1">The sequence shown here is derived from an EMBL/GenBank/DDBJ whole genome shotgun (WGS) entry which is preliminary data.</text>
</comment>
<dbReference type="Proteomes" id="UP000588051">
    <property type="component" value="Unassembled WGS sequence"/>
</dbReference>
<sequence>TGRISAQSVKSLIVEDNGSGISDFQKLLTLAESGWDENVSQVEKPFGIGWFSTLFSAQSVTIESAGKSCHLVSKDVLDMKPVKLTSVQDTGFTRIHLLGVDFDLLPEFSTVIM</sequence>
<accession>A0A850QTV1</accession>
<keyword evidence="2" id="KW-1185">Reference proteome</keyword>
<dbReference type="InterPro" id="IPR036890">
    <property type="entry name" value="HATPase_C_sf"/>
</dbReference>